<dbReference type="Gene3D" id="1.20.58.340">
    <property type="entry name" value="Magnesium transport protein CorA, transmembrane region"/>
    <property type="match status" value="1"/>
</dbReference>
<evidence type="ECO:0000256" key="4">
    <source>
        <dbReference type="ARBA" id="ARBA00022448"/>
    </source>
</evidence>
<dbReference type="PANTHER" id="PTHR47685:SF1">
    <property type="entry name" value="MAGNESIUM TRANSPORT PROTEIN CORA"/>
    <property type="match status" value="1"/>
</dbReference>
<dbReference type="InterPro" id="IPR050829">
    <property type="entry name" value="CorA_MIT"/>
</dbReference>
<dbReference type="GO" id="GO:0005886">
    <property type="term" value="C:plasma membrane"/>
    <property type="evidence" value="ECO:0007669"/>
    <property type="project" value="UniProtKB-SubCell"/>
</dbReference>
<keyword evidence="5" id="KW-1003">Cell membrane</keyword>
<dbReference type="Proteomes" id="UP000481252">
    <property type="component" value="Unassembled WGS sequence"/>
</dbReference>
<evidence type="ECO:0000256" key="9">
    <source>
        <dbReference type="ARBA" id="ARBA00022989"/>
    </source>
</evidence>
<keyword evidence="9 13" id="KW-1133">Transmembrane helix</keyword>
<feature type="transmembrane region" description="Helical" evidence="13">
    <location>
        <begin position="304"/>
        <end position="324"/>
    </location>
</feature>
<comment type="similarity">
    <text evidence="2">Belongs to the CorA metal ion transporter (MIT) (TC 1.A.35) family.</text>
</comment>
<sequence>MIRAYSVNDHTLVCTPLPSGAALPANTIWIDMFEPTVEEDAHVETLAGLSIPTRDEMRNIEDSSRLYSENHALYLTVPILFAAGTDTPGIAPITFVATKEHLVTVRYTEPLPFTLYAARSAKPGNDLVFPKCDPLTIFFGLIESVTDRIAELLENVVQRLDAESTRLISGSSDKRPMSTKDFRLALKLIAKEGDFLSKIRESLSGFGRLLAYLQSSPAVTTDRPSHSTWLKSLERDVQSLSDHVSYLAERTVFLLDTVVGLVSVEQNGIIKVLSLAAVVFMPPTLVASIYGMNFSHMPELAWLLGYPWAIGMMIIAAILPLVYFRTRGWL</sequence>
<evidence type="ECO:0000256" key="1">
    <source>
        <dbReference type="ARBA" id="ARBA00004429"/>
    </source>
</evidence>
<keyword evidence="10" id="KW-0406">Ion transport</keyword>
<evidence type="ECO:0000256" key="13">
    <source>
        <dbReference type="SAM" id="Phobius"/>
    </source>
</evidence>
<evidence type="ECO:0000256" key="6">
    <source>
        <dbReference type="ARBA" id="ARBA00022519"/>
    </source>
</evidence>
<dbReference type="PANTHER" id="PTHR47685">
    <property type="entry name" value="MAGNESIUM TRANSPORT PROTEIN CORA"/>
    <property type="match status" value="1"/>
</dbReference>
<dbReference type="Gene3D" id="3.30.460.20">
    <property type="entry name" value="CorA soluble domain-like"/>
    <property type="match status" value="1"/>
</dbReference>
<proteinExistence type="inferred from homology"/>
<evidence type="ECO:0000256" key="12">
    <source>
        <dbReference type="ARBA" id="ARBA00034269"/>
    </source>
</evidence>
<comment type="caution">
    <text evidence="14">The sequence shown here is derived from an EMBL/GenBank/DDBJ whole genome shotgun (WGS) entry which is preliminary data.</text>
</comment>
<keyword evidence="7 13" id="KW-0812">Transmembrane</keyword>
<keyword evidence="6" id="KW-0997">Cell inner membrane</keyword>
<keyword evidence="8" id="KW-0460">Magnesium</keyword>
<dbReference type="AlphaFoldDB" id="A0A7C9RBE8"/>
<keyword evidence="15" id="KW-1185">Reference proteome</keyword>
<dbReference type="Pfam" id="PF01544">
    <property type="entry name" value="CorA"/>
    <property type="match status" value="1"/>
</dbReference>
<evidence type="ECO:0000256" key="5">
    <source>
        <dbReference type="ARBA" id="ARBA00022475"/>
    </source>
</evidence>
<keyword evidence="11 13" id="KW-0472">Membrane</keyword>
<evidence type="ECO:0000256" key="3">
    <source>
        <dbReference type="ARBA" id="ARBA00019439"/>
    </source>
</evidence>
<dbReference type="InterPro" id="IPR045863">
    <property type="entry name" value="CorA_TM1_TM2"/>
</dbReference>
<dbReference type="GO" id="GO:0015087">
    <property type="term" value="F:cobalt ion transmembrane transporter activity"/>
    <property type="evidence" value="ECO:0007669"/>
    <property type="project" value="TreeGrafter"/>
</dbReference>
<reference evidence="14 15" key="1">
    <citation type="submission" date="2020-02" db="EMBL/GenBank/DDBJ databases">
        <title>Genome sequence of the type strain CGMCC 1.15528 of Mesorhizobium zhangyense.</title>
        <authorList>
            <person name="Gao J."/>
            <person name="Sun J."/>
        </authorList>
    </citation>
    <scope>NUCLEOTIDE SEQUENCE [LARGE SCALE GENOMIC DNA]</scope>
    <source>
        <strain evidence="14 15">CGMCC 1.15528</strain>
    </source>
</reference>
<comment type="catalytic activity">
    <reaction evidence="12">
        <text>Mg(2+)(in) = Mg(2+)(out)</text>
        <dbReference type="Rhea" id="RHEA:29827"/>
        <dbReference type="ChEBI" id="CHEBI:18420"/>
    </reaction>
</comment>
<dbReference type="RefSeq" id="WP_165121314.1">
    <property type="nucleotide sequence ID" value="NZ_JAAKZG010000022.1"/>
</dbReference>
<evidence type="ECO:0000256" key="2">
    <source>
        <dbReference type="ARBA" id="ARBA00009765"/>
    </source>
</evidence>
<dbReference type="CDD" id="cd12837">
    <property type="entry name" value="EcCorA-like_u1"/>
    <property type="match status" value="1"/>
</dbReference>
<keyword evidence="4" id="KW-0813">Transport</keyword>
<gene>
    <name evidence="14" type="ORF">G6N74_28190</name>
</gene>
<dbReference type="SUPFAM" id="SSF144083">
    <property type="entry name" value="Magnesium transport protein CorA, transmembrane region"/>
    <property type="match status" value="1"/>
</dbReference>
<evidence type="ECO:0000256" key="8">
    <source>
        <dbReference type="ARBA" id="ARBA00022842"/>
    </source>
</evidence>
<dbReference type="EMBL" id="JAAKZG010000022">
    <property type="protein sequence ID" value="NGN44940.1"/>
    <property type="molecule type" value="Genomic_DNA"/>
</dbReference>
<dbReference type="GO" id="GO:0015099">
    <property type="term" value="F:nickel cation transmembrane transporter activity"/>
    <property type="evidence" value="ECO:0007669"/>
    <property type="project" value="TreeGrafter"/>
</dbReference>
<feature type="transmembrane region" description="Helical" evidence="13">
    <location>
        <begin position="272"/>
        <end position="292"/>
    </location>
</feature>
<accession>A0A7C9RBE8</accession>
<evidence type="ECO:0000256" key="11">
    <source>
        <dbReference type="ARBA" id="ARBA00023136"/>
    </source>
</evidence>
<dbReference type="SUPFAM" id="SSF143865">
    <property type="entry name" value="CorA soluble domain-like"/>
    <property type="match status" value="1"/>
</dbReference>
<dbReference type="FunFam" id="1.20.58.340:FF:000001">
    <property type="entry name" value="Magnesium transport protein CorA"/>
    <property type="match status" value="1"/>
</dbReference>
<protein>
    <recommendedName>
        <fullName evidence="3">Magnesium transport protein CorA</fullName>
    </recommendedName>
</protein>
<evidence type="ECO:0000256" key="10">
    <source>
        <dbReference type="ARBA" id="ARBA00023065"/>
    </source>
</evidence>
<evidence type="ECO:0000313" key="14">
    <source>
        <dbReference type="EMBL" id="NGN44940.1"/>
    </source>
</evidence>
<dbReference type="GO" id="GO:0015095">
    <property type="term" value="F:magnesium ion transmembrane transporter activity"/>
    <property type="evidence" value="ECO:0007669"/>
    <property type="project" value="TreeGrafter"/>
</dbReference>
<comment type="subcellular location">
    <subcellularLocation>
        <location evidence="1">Cell inner membrane</location>
        <topology evidence="1">Multi-pass membrane protein</topology>
    </subcellularLocation>
</comment>
<dbReference type="InterPro" id="IPR002523">
    <property type="entry name" value="MgTranspt_CorA/ZnTranspt_ZntB"/>
</dbReference>
<organism evidence="14 15">
    <name type="scientific">Mesorhizobium zhangyense</name>
    <dbReference type="NCBI Taxonomy" id="1776730"/>
    <lineage>
        <taxon>Bacteria</taxon>
        <taxon>Pseudomonadati</taxon>
        <taxon>Pseudomonadota</taxon>
        <taxon>Alphaproteobacteria</taxon>
        <taxon>Hyphomicrobiales</taxon>
        <taxon>Phyllobacteriaceae</taxon>
        <taxon>Mesorhizobium</taxon>
    </lineage>
</organism>
<name>A0A7C9RBE8_9HYPH</name>
<evidence type="ECO:0000256" key="7">
    <source>
        <dbReference type="ARBA" id="ARBA00022692"/>
    </source>
</evidence>
<dbReference type="InterPro" id="IPR045861">
    <property type="entry name" value="CorA_cytoplasmic_dom"/>
</dbReference>
<evidence type="ECO:0000313" key="15">
    <source>
        <dbReference type="Proteomes" id="UP000481252"/>
    </source>
</evidence>